<reference evidence="7 8" key="1">
    <citation type="submission" date="2024-09" db="EMBL/GenBank/DDBJ databases">
        <title>Genome sequencing and assembly of Phytophthora oleae, isolate VK10A, causative agent of rot of olive drupes.</title>
        <authorList>
            <person name="Conti Taguali S."/>
            <person name="Riolo M."/>
            <person name="La Spada F."/>
            <person name="Cacciola S.O."/>
            <person name="Dionisio G."/>
        </authorList>
    </citation>
    <scope>NUCLEOTIDE SEQUENCE [LARGE SCALE GENOMIC DNA]</scope>
    <source>
        <strain evidence="7 8">VK10A</strain>
    </source>
</reference>
<protein>
    <recommendedName>
        <fullName evidence="6">Extradiol ring-cleavage dioxygenase class III enzyme subunit B domain-containing protein</fullName>
    </recommendedName>
</protein>
<comment type="cofactor">
    <cofactor evidence="1">
        <name>Zn(2+)</name>
        <dbReference type="ChEBI" id="CHEBI:29105"/>
    </cofactor>
</comment>
<proteinExistence type="inferred from homology"/>
<evidence type="ECO:0000256" key="1">
    <source>
        <dbReference type="ARBA" id="ARBA00001947"/>
    </source>
</evidence>
<keyword evidence="3" id="KW-0479">Metal-binding</keyword>
<keyword evidence="5" id="KW-0560">Oxidoreductase</keyword>
<evidence type="ECO:0000259" key="6">
    <source>
        <dbReference type="Pfam" id="PF02900"/>
    </source>
</evidence>
<accession>A0ABD3G758</accession>
<evidence type="ECO:0000256" key="2">
    <source>
        <dbReference type="ARBA" id="ARBA00007581"/>
    </source>
</evidence>
<comment type="caution">
    <text evidence="7">The sequence shown here is derived from an EMBL/GenBank/DDBJ whole genome shotgun (WGS) entry which is preliminary data.</text>
</comment>
<name>A0ABD3G758_9STRA</name>
<organism evidence="7 8">
    <name type="scientific">Phytophthora oleae</name>
    <dbReference type="NCBI Taxonomy" id="2107226"/>
    <lineage>
        <taxon>Eukaryota</taxon>
        <taxon>Sar</taxon>
        <taxon>Stramenopiles</taxon>
        <taxon>Oomycota</taxon>
        <taxon>Peronosporomycetes</taxon>
        <taxon>Peronosporales</taxon>
        <taxon>Peronosporaceae</taxon>
        <taxon>Phytophthora</taxon>
    </lineage>
</organism>
<sequence length="270" mass="29490">MPAFRHPVVAVSHGPGALWLLSSEIFGMSKKCRSAKALQSLFEKLCPDGKNLPKRILVVSAHFEAVSEGFEISKAAKPDIIFDYYGLPAEAYDLLLGTTSRPSCVDHGFDHGVFVPMLLIRPQCDIPIVSMSINSQLDSKAHFDLRRALAAFRDDGTLIICSGQSTHNVRGVHYPSRQALKGAEVFQDWLDNTLASGSELNMDERAHKIQHWETAPAARLAHPTANHFLPFVVAAGAGMEEDNPGAERVFGGWGMSVLSFANYVWGSPSC</sequence>
<feature type="domain" description="Extradiol ring-cleavage dioxygenase class III enzyme subunit B" evidence="6">
    <location>
        <begin position="105"/>
        <end position="245"/>
    </location>
</feature>
<dbReference type="Pfam" id="PF02900">
    <property type="entry name" value="LigB"/>
    <property type="match status" value="1"/>
</dbReference>
<dbReference type="Gene3D" id="3.40.830.10">
    <property type="entry name" value="LigB-like"/>
    <property type="match status" value="1"/>
</dbReference>
<evidence type="ECO:0000313" key="8">
    <source>
        <dbReference type="Proteomes" id="UP001632037"/>
    </source>
</evidence>
<dbReference type="PANTHER" id="PTHR30096:SF0">
    <property type="entry name" value="4,5-DOPA DIOXYGENASE EXTRADIOL-LIKE PROTEIN"/>
    <property type="match status" value="1"/>
</dbReference>
<evidence type="ECO:0000256" key="4">
    <source>
        <dbReference type="ARBA" id="ARBA00022833"/>
    </source>
</evidence>
<dbReference type="AlphaFoldDB" id="A0ABD3G758"/>
<dbReference type="Proteomes" id="UP001632037">
    <property type="component" value="Unassembled WGS sequence"/>
</dbReference>
<dbReference type="CDD" id="cd07363">
    <property type="entry name" value="45_DOPA_Dioxygenase"/>
    <property type="match status" value="1"/>
</dbReference>
<gene>
    <name evidence="7" type="ORF">V7S43_000740</name>
</gene>
<dbReference type="GO" id="GO:0016702">
    <property type="term" value="F:oxidoreductase activity, acting on single donors with incorporation of molecular oxygen, incorporation of two atoms of oxygen"/>
    <property type="evidence" value="ECO:0007669"/>
    <property type="project" value="UniProtKB-ARBA"/>
</dbReference>
<evidence type="ECO:0000313" key="7">
    <source>
        <dbReference type="EMBL" id="KAL3674813.1"/>
    </source>
</evidence>
<keyword evidence="4" id="KW-0862">Zinc</keyword>
<dbReference type="EMBL" id="JBIMZQ010000001">
    <property type="protein sequence ID" value="KAL3674813.1"/>
    <property type="molecule type" value="Genomic_DNA"/>
</dbReference>
<dbReference type="InterPro" id="IPR014436">
    <property type="entry name" value="Extradiol_dOase_DODA"/>
</dbReference>
<dbReference type="PIRSF" id="PIRSF006157">
    <property type="entry name" value="Doxgns_DODA"/>
    <property type="match status" value="1"/>
</dbReference>
<evidence type="ECO:0000256" key="3">
    <source>
        <dbReference type="ARBA" id="ARBA00022723"/>
    </source>
</evidence>
<dbReference type="InterPro" id="IPR004183">
    <property type="entry name" value="Xdiol_dOase_suB"/>
</dbReference>
<keyword evidence="8" id="KW-1185">Reference proteome</keyword>
<dbReference type="GO" id="GO:0046872">
    <property type="term" value="F:metal ion binding"/>
    <property type="evidence" value="ECO:0007669"/>
    <property type="project" value="UniProtKB-KW"/>
</dbReference>
<evidence type="ECO:0000256" key="5">
    <source>
        <dbReference type="ARBA" id="ARBA00023002"/>
    </source>
</evidence>
<dbReference type="SUPFAM" id="SSF53213">
    <property type="entry name" value="LigB-like"/>
    <property type="match status" value="1"/>
</dbReference>
<dbReference type="PANTHER" id="PTHR30096">
    <property type="entry name" value="4,5-DOPA DIOXYGENASE EXTRADIOL-LIKE PROTEIN"/>
    <property type="match status" value="1"/>
</dbReference>
<comment type="similarity">
    <text evidence="2">Belongs to the DODA-type extradiol aromatic ring-opening dioxygenase family.</text>
</comment>